<comment type="caution">
    <text evidence="11">The sequence shown here is derived from an EMBL/GenBank/DDBJ whole genome shotgun (WGS) entry which is preliminary data.</text>
</comment>
<keyword evidence="5" id="KW-0547">Nucleotide-binding</keyword>
<dbReference type="CDD" id="cd00130">
    <property type="entry name" value="PAS"/>
    <property type="match status" value="2"/>
</dbReference>
<gene>
    <name evidence="11" type="ORF">DPC56_06325</name>
</gene>
<feature type="domain" description="Histidine kinase" evidence="9">
    <location>
        <begin position="557"/>
        <end position="742"/>
    </location>
</feature>
<evidence type="ECO:0000256" key="5">
    <source>
        <dbReference type="ARBA" id="ARBA00022741"/>
    </source>
</evidence>
<feature type="transmembrane region" description="Helical" evidence="8">
    <location>
        <begin position="32"/>
        <end position="54"/>
    </location>
</feature>
<keyword evidence="7" id="KW-0067">ATP-binding</keyword>
<dbReference type="Gene3D" id="3.30.450.20">
    <property type="entry name" value="PAS domain"/>
    <property type="match status" value="2"/>
</dbReference>
<dbReference type="PROSITE" id="PS50109">
    <property type="entry name" value="HIS_KIN"/>
    <property type="match status" value="1"/>
</dbReference>
<feature type="transmembrane region" description="Helical" evidence="8">
    <location>
        <begin position="66"/>
        <end position="85"/>
    </location>
</feature>
<dbReference type="Pfam" id="PF02518">
    <property type="entry name" value="HATPase_c"/>
    <property type="match status" value="1"/>
</dbReference>
<dbReference type="Proteomes" id="UP000249782">
    <property type="component" value="Unassembled WGS sequence"/>
</dbReference>
<evidence type="ECO:0000259" key="10">
    <source>
        <dbReference type="PROSITE" id="PS50112"/>
    </source>
</evidence>
<keyword evidence="12" id="KW-1185">Reference proteome</keyword>
<dbReference type="GO" id="GO:0005524">
    <property type="term" value="F:ATP binding"/>
    <property type="evidence" value="ECO:0007669"/>
    <property type="project" value="UniProtKB-KW"/>
</dbReference>
<dbReference type="Pfam" id="PF13426">
    <property type="entry name" value="PAS_9"/>
    <property type="match status" value="2"/>
</dbReference>
<dbReference type="InterPro" id="IPR011495">
    <property type="entry name" value="Sig_transdc_His_kin_sub2_dim/P"/>
</dbReference>
<dbReference type="PANTHER" id="PTHR41523:SF8">
    <property type="entry name" value="ETHYLENE RESPONSE SENSOR PROTEIN"/>
    <property type="match status" value="1"/>
</dbReference>
<evidence type="ECO:0000256" key="2">
    <source>
        <dbReference type="ARBA" id="ARBA00012438"/>
    </source>
</evidence>
<dbReference type="GO" id="GO:0004673">
    <property type="term" value="F:protein histidine kinase activity"/>
    <property type="evidence" value="ECO:0007669"/>
    <property type="project" value="UniProtKB-EC"/>
</dbReference>
<dbReference type="SUPFAM" id="SSF55874">
    <property type="entry name" value="ATPase domain of HSP90 chaperone/DNA topoisomerase II/histidine kinase"/>
    <property type="match status" value="1"/>
</dbReference>
<keyword evidence="4" id="KW-0808">Transferase</keyword>
<name>A0A328PAS7_9EURY</name>
<feature type="transmembrane region" description="Helical" evidence="8">
    <location>
        <begin position="193"/>
        <end position="212"/>
    </location>
</feature>
<protein>
    <recommendedName>
        <fullName evidence="2">histidine kinase</fullName>
        <ecNumber evidence="2">2.7.13.3</ecNumber>
    </recommendedName>
</protein>
<dbReference type="EMBL" id="QLOE01000008">
    <property type="protein sequence ID" value="RAO78720.1"/>
    <property type="molecule type" value="Genomic_DNA"/>
</dbReference>
<reference evidence="11 12" key="1">
    <citation type="submission" date="2018-06" db="EMBL/GenBank/DDBJ databases">
        <title>Draft genome sequence of hyperthermophilic methanogen Methanothermobacter tenebrarum sp. MCM-B 1447.</title>
        <authorList>
            <person name="Pore S.D."/>
            <person name="Dagar S."/>
            <person name="Dhakephalkar P.K."/>
        </authorList>
    </citation>
    <scope>NUCLEOTIDE SEQUENCE [LARGE SCALE GENOMIC DNA]</scope>
    <source>
        <strain evidence="11 12">MCM B 1447</strain>
    </source>
</reference>
<evidence type="ECO:0000256" key="7">
    <source>
        <dbReference type="ARBA" id="ARBA00022840"/>
    </source>
</evidence>
<feature type="transmembrane region" description="Helical" evidence="8">
    <location>
        <begin position="291"/>
        <end position="308"/>
    </location>
</feature>
<dbReference type="NCBIfam" id="TIGR00229">
    <property type="entry name" value="sensory_box"/>
    <property type="match status" value="2"/>
</dbReference>
<comment type="catalytic activity">
    <reaction evidence="1">
        <text>ATP + protein L-histidine = ADP + protein N-phospho-L-histidine.</text>
        <dbReference type="EC" id="2.7.13.3"/>
    </reaction>
</comment>
<evidence type="ECO:0000256" key="4">
    <source>
        <dbReference type="ARBA" id="ARBA00022679"/>
    </source>
</evidence>
<evidence type="ECO:0000259" key="9">
    <source>
        <dbReference type="PROSITE" id="PS50109"/>
    </source>
</evidence>
<dbReference type="SMART" id="SM00091">
    <property type="entry name" value="PAS"/>
    <property type="match status" value="2"/>
</dbReference>
<feature type="transmembrane region" description="Helical" evidence="8">
    <location>
        <begin position="7"/>
        <end position="26"/>
    </location>
</feature>
<evidence type="ECO:0000256" key="6">
    <source>
        <dbReference type="ARBA" id="ARBA00022777"/>
    </source>
</evidence>
<feature type="transmembrane region" description="Helical" evidence="8">
    <location>
        <begin position="128"/>
        <end position="146"/>
    </location>
</feature>
<accession>A0A328PAS7</accession>
<organism evidence="11 12">
    <name type="scientific">Methanothermobacter tenebrarum</name>
    <dbReference type="NCBI Taxonomy" id="680118"/>
    <lineage>
        <taxon>Archaea</taxon>
        <taxon>Methanobacteriati</taxon>
        <taxon>Methanobacteriota</taxon>
        <taxon>Methanomada group</taxon>
        <taxon>Methanobacteria</taxon>
        <taxon>Methanobacteriales</taxon>
        <taxon>Methanobacteriaceae</taxon>
        <taxon>Methanothermobacter</taxon>
    </lineage>
</organism>
<dbReference type="PANTHER" id="PTHR41523">
    <property type="entry name" value="TWO-COMPONENT SYSTEM SENSOR PROTEIN"/>
    <property type="match status" value="1"/>
</dbReference>
<evidence type="ECO:0000256" key="1">
    <source>
        <dbReference type="ARBA" id="ARBA00000085"/>
    </source>
</evidence>
<feature type="transmembrane region" description="Helical" evidence="8">
    <location>
        <begin position="267"/>
        <end position="285"/>
    </location>
</feature>
<feature type="transmembrane region" description="Helical" evidence="8">
    <location>
        <begin position="97"/>
        <end position="116"/>
    </location>
</feature>
<feature type="domain" description="PAS" evidence="10">
    <location>
        <begin position="476"/>
        <end position="500"/>
    </location>
</feature>
<keyword evidence="6 11" id="KW-0418">Kinase</keyword>
<dbReference type="InterPro" id="IPR000014">
    <property type="entry name" value="PAS"/>
</dbReference>
<dbReference type="InterPro" id="IPR035965">
    <property type="entry name" value="PAS-like_dom_sf"/>
</dbReference>
<keyword evidence="8" id="KW-1133">Transmembrane helix</keyword>
<dbReference type="SMART" id="SM00387">
    <property type="entry name" value="HATPase_c"/>
    <property type="match status" value="1"/>
</dbReference>
<dbReference type="EC" id="2.7.13.3" evidence="2"/>
<evidence type="ECO:0000256" key="8">
    <source>
        <dbReference type="SAM" id="Phobius"/>
    </source>
</evidence>
<dbReference type="InterPro" id="IPR005467">
    <property type="entry name" value="His_kinase_dom"/>
</dbReference>
<dbReference type="PROSITE" id="PS50112">
    <property type="entry name" value="PAS"/>
    <property type="match status" value="1"/>
</dbReference>
<evidence type="ECO:0000313" key="11">
    <source>
        <dbReference type="EMBL" id="RAO78720.1"/>
    </source>
</evidence>
<proteinExistence type="predicted"/>
<dbReference type="InterPro" id="IPR036890">
    <property type="entry name" value="HATPase_C_sf"/>
</dbReference>
<evidence type="ECO:0000256" key="3">
    <source>
        <dbReference type="ARBA" id="ARBA00022553"/>
    </source>
</evidence>
<sequence length="747" mass="86098">MGMYKKVYLYAIITLLVSFGAFLLPLSLRVPIINVITFVTAFIASFAFFYLAIYSKRVYQKYYPTFLFLGLGLFFLALGDVAWFILEFLGQEPFPSIADILYILYYPFFGLGLLIVPVERKADKFKAIFDFCIISAAIATIVWIFLLKPVILAGGSLIEVLFSAIYIIGDFLVIFILVDFIINKIGSLKSRAINIFLVAMIILLLSDLLFAAGEFYGFYYSGCLLDVGWIIGYLLLTLSTVEFRLEDFEKPVYSQERAWIMEHFPDFFILSLFILFLFVIFNFNIKTAQGFAIAFLIILSFTIGRHHATLVENRKLIEDLNAEKNRVGLYLEIAAWGLIFLDDKARIQYINRRGLEILEGNEEDVKGKNWFLNFVPANERVEREKKYFKHIREDEGYTITGKIITCKGNEKIMQMTARPIYENGEFKGAIIAAEDMTKLYHMQRKLEESERRYRGIFNTAPSIILSLDKDLKIQDSNRMVSILGYKPDELIGKNINDILEDKIKEPVPGEYRIKRKDNSILYVKINFSRLKDEIIAIIEDITPLKESIKEKELLLREIHHRVKNNLQIISSLLGIQERKIKNQEFKNMLSGSKERIKSIALLHEHLYQSTDLASVKIKDYIGNLVTKTLQAYPTDIHITTDIEDITLNIETSLPIGLIINELLTNTIKHANATKAEIKLKKTNQELKLHYKDNGKGLTEDEIQKSEGLGWQLIKSLTNQLLGKLTIKDNKGLDLMITFKELKYKKRY</sequence>
<evidence type="ECO:0000313" key="12">
    <source>
        <dbReference type="Proteomes" id="UP000249782"/>
    </source>
</evidence>
<dbReference type="AlphaFoldDB" id="A0A328PAS7"/>
<dbReference type="Gene3D" id="3.30.565.10">
    <property type="entry name" value="Histidine kinase-like ATPase, C-terminal domain"/>
    <property type="match status" value="1"/>
</dbReference>
<feature type="transmembrane region" description="Helical" evidence="8">
    <location>
        <begin position="158"/>
        <end position="181"/>
    </location>
</feature>
<keyword evidence="3" id="KW-0597">Phosphoprotein</keyword>
<dbReference type="SUPFAM" id="SSF55785">
    <property type="entry name" value="PYP-like sensor domain (PAS domain)"/>
    <property type="match status" value="2"/>
</dbReference>
<keyword evidence="8" id="KW-0812">Transmembrane</keyword>
<keyword evidence="8" id="KW-0472">Membrane</keyword>
<dbReference type="Pfam" id="PF07568">
    <property type="entry name" value="HisKA_2"/>
    <property type="match status" value="1"/>
</dbReference>
<dbReference type="InterPro" id="IPR003594">
    <property type="entry name" value="HATPase_dom"/>
</dbReference>